<organism evidence="3 4">
    <name type="scientific">Strongylocentrotus purpuratus</name>
    <name type="common">Purple sea urchin</name>
    <dbReference type="NCBI Taxonomy" id="7668"/>
    <lineage>
        <taxon>Eukaryota</taxon>
        <taxon>Metazoa</taxon>
        <taxon>Echinodermata</taxon>
        <taxon>Eleutherozoa</taxon>
        <taxon>Echinozoa</taxon>
        <taxon>Echinoidea</taxon>
        <taxon>Euechinoidea</taxon>
        <taxon>Echinacea</taxon>
        <taxon>Camarodonta</taxon>
        <taxon>Echinidea</taxon>
        <taxon>Strongylocentrotidae</taxon>
        <taxon>Strongylocentrotus</taxon>
    </lineage>
</organism>
<sequence length="174" mass="18906">MEHSKDASDLQGDMDTCSGSDCGELGAEGGLAFKIDREGVIKGQMKEDEKGNDAHSGKDDVVLSDLAMHLLPENLTPLGLRLGLSNIIINQIRFNNPLSIGNAIYQVLQEWKGIICAGCLTEEHFKTLEQCLRKIGHEDAADWLIERLHKSTDQLGQPSPSPGQLVQPASSDSQ</sequence>
<evidence type="ECO:0000259" key="2">
    <source>
        <dbReference type="PROSITE" id="PS50017"/>
    </source>
</evidence>
<reference evidence="4" key="1">
    <citation type="submission" date="2015-02" db="EMBL/GenBank/DDBJ databases">
        <title>Genome sequencing for Strongylocentrotus purpuratus.</title>
        <authorList>
            <person name="Murali S."/>
            <person name="Liu Y."/>
            <person name="Vee V."/>
            <person name="English A."/>
            <person name="Wang M."/>
            <person name="Skinner E."/>
            <person name="Han Y."/>
            <person name="Muzny D.M."/>
            <person name="Worley K.C."/>
            <person name="Gibbs R.A."/>
        </authorList>
    </citation>
    <scope>NUCLEOTIDE SEQUENCE</scope>
</reference>
<dbReference type="CDD" id="cd01670">
    <property type="entry name" value="Death"/>
    <property type="match status" value="1"/>
</dbReference>
<dbReference type="Pfam" id="PF00531">
    <property type="entry name" value="Death"/>
    <property type="match status" value="1"/>
</dbReference>
<evidence type="ECO:0000313" key="3">
    <source>
        <dbReference type="EnsemblMetazoa" id="XP_030829564"/>
    </source>
</evidence>
<feature type="region of interest" description="Disordered" evidence="1">
    <location>
        <begin position="152"/>
        <end position="174"/>
    </location>
</feature>
<dbReference type="GO" id="GO:0007165">
    <property type="term" value="P:signal transduction"/>
    <property type="evidence" value="ECO:0007669"/>
    <property type="project" value="InterPro"/>
</dbReference>
<accession>A0A7M7N119</accession>
<proteinExistence type="predicted"/>
<dbReference type="Gene3D" id="1.10.533.10">
    <property type="entry name" value="Death Domain, Fas"/>
    <property type="match status" value="1"/>
</dbReference>
<name>A0A7M7N119_STRPU</name>
<keyword evidence="4" id="KW-1185">Reference proteome</keyword>
<feature type="compositionally biased region" description="Polar residues" evidence="1">
    <location>
        <begin position="153"/>
        <end position="174"/>
    </location>
</feature>
<dbReference type="GeneID" id="105438885"/>
<dbReference type="InterPro" id="IPR000488">
    <property type="entry name" value="Death_dom"/>
</dbReference>
<dbReference type="AlphaFoldDB" id="A0A7M7N119"/>
<dbReference type="SUPFAM" id="SSF47986">
    <property type="entry name" value="DEATH domain"/>
    <property type="match status" value="1"/>
</dbReference>
<dbReference type="Proteomes" id="UP000007110">
    <property type="component" value="Unassembled WGS sequence"/>
</dbReference>
<dbReference type="InterPro" id="IPR011029">
    <property type="entry name" value="DEATH-like_dom_sf"/>
</dbReference>
<dbReference type="InParanoid" id="A0A7M7N119"/>
<dbReference type="PROSITE" id="PS50017">
    <property type="entry name" value="DEATH_DOMAIN"/>
    <property type="match status" value="1"/>
</dbReference>
<evidence type="ECO:0000256" key="1">
    <source>
        <dbReference type="SAM" id="MobiDB-lite"/>
    </source>
</evidence>
<dbReference type="OrthoDB" id="10617884at2759"/>
<protein>
    <recommendedName>
        <fullName evidence="2">Death domain-containing protein</fullName>
    </recommendedName>
</protein>
<reference evidence="3" key="2">
    <citation type="submission" date="2021-01" db="UniProtKB">
        <authorList>
            <consortium name="EnsemblMetazoa"/>
        </authorList>
    </citation>
    <scope>IDENTIFICATION</scope>
</reference>
<dbReference type="EnsemblMetazoa" id="XM_030973704">
    <property type="protein sequence ID" value="XP_030829564"/>
    <property type="gene ID" value="LOC105438885"/>
</dbReference>
<dbReference type="RefSeq" id="XP_030829564.1">
    <property type="nucleotide sequence ID" value="XM_030973704.1"/>
</dbReference>
<feature type="domain" description="Death" evidence="2">
    <location>
        <begin position="78"/>
        <end position="148"/>
    </location>
</feature>
<dbReference type="KEGG" id="spu:105438885"/>
<evidence type="ECO:0000313" key="4">
    <source>
        <dbReference type="Proteomes" id="UP000007110"/>
    </source>
</evidence>